<dbReference type="Pfam" id="PF00583">
    <property type="entry name" value="Acetyltransf_1"/>
    <property type="match status" value="1"/>
</dbReference>
<evidence type="ECO:0000313" key="5">
    <source>
        <dbReference type="Proteomes" id="UP001208689"/>
    </source>
</evidence>
<organism evidence="4 5">
    <name type="scientific">Candidatus Lokiarchaeum ossiferum</name>
    <dbReference type="NCBI Taxonomy" id="2951803"/>
    <lineage>
        <taxon>Archaea</taxon>
        <taxon>Promethearchaeati</taxon>
        <taxon>Promethearchaeota</taxon>
        <taxon>Promethearchaeia</taxon>
        <taxon>Promethearchaeales</taxon>
        <taxon>Promethearchaeaceae</taxon>
        <taxon>Candidatus Lokiarchaeum</taxon>
    </lineage>
</organism>
<dbReference type="InterPro" id="IPR050680">
    <property type="entry name" value="YpeA/RimI_acetyltransf"/>
</dbReference>
<dbReference type="Proteomes" id="UP001208689">
    <property type="component" value="Chromosome"/>
</dbReference>
<dbReference type="SUPFAM" id="SSF55729">
    <property type="entry name" value="Acyl-CoA N-acyltransferases (Nat)"/>
    <property type="match status" value="1"/>
</dbReference>
<feature type="domain" description="N-acetyltransferase" evidence="3">
    <location>
        <begin position="128"/>
        <end position="257"/>
    </location>
</feature>
<dbReference type="EMBL" id="CP104013">
    <property type="protein sequence ID" value="UYP45799.1"/>
    <property type="molecule type" value="Genomic_DNA"/>
</dbReference>
<dbReference type="InterPro" id="IPR000182">
    <property type="entry name" value="GNAT_dom"/>
</dbReference>
<keyword evidence="1" id="KW-0808">Transferase</keyword>
<reference evidence="4" key="1">
    <citation type="submission" date="2022-09" db="EMBL/GenBank/DDBJ databases">
        <title>Actin cytoskeleton and complex cell architecture in an #Asgard archaeon.</title>
        <authorList>
            <person name="Ponce Toledo R.I."/>
            <person name="Schleper C."/>
            <person name="Rodrigues Oliveira T."/>
            <person name="Wollweber F."/>
            <person name="Xu J."/>
            <person name="Rittmann S."/>
            <person name="Klingl A."/>
            <person name="Pilhofer M."/>
        </authorList>
    </citation>
    <scope>NUCLEOTIDE SEQUENCE</scope>
    <source>
        <strain evidence="4">B-35</strain>
    </source>
</reference>
<name>A0ABY6HTB6_9ARCH</name>
<keyword evidence="5" id="KW-1185">Reference proteome</keyword>
<evidence type="ECO:0000259" key="3">
    <source>
        <dbReference type="PROSITE" id="PS51186"/>
    </source>
</evidence>
<dbReference type="PROSITE" id="PS51186">
    <property type="entry name" value="GNAT"/>
    <property type="match status" value="1"/>
</dbReference>
<evidence type="ECO:0000313" key="4">
    <source>
        <dbReference type="EMBL" id="UYP45799.1"/>
    </source>
</evidence>
<dbReference type="InterPro" id="IPR016181">
    <property type="entry name" value="Acyl_CoA_acyltransferase"/>
</dbReference>
<evidence type="ECO:0000256" key="2">
    <source>
        <dbReference type="ARBA" id="ARBA00023315"/>
    </source>
</evidence>
<proteinExistence type="predicted"/>
<sequence length="257" mass="30317">MEIQLITKANETRFFDYVHGRECEFFYYIYDYKTNFPDFRLFIAINKENETKGVFFILKNQYVKIEGTSEATTCFLDFLDDLKLNLKIITAQSKHKTQIKNRYSNYQKEAVRYRMILQGQKEQLSCKYESISLGEHQKEHIASLFRKSDPVHFSKSNASEIQLDDTHKAFGIIENNILTSAITAWNYNRIGKINTLGTHPDYLRQGRAKSLLKYTINWLSSCTDHIIIQVRAQNTAAIHLYEQLGFKIQFKHYLIYF</sequence>
<dbReference type="PANTHER" id="PTHR43420">
    <property type="entry name" value="ACETYLTRANSFERASE"/>
    <property type="match status" value="1"/>
</dbReference>
<keyword evidence="2" id="KW-0012">Acyltransferase</keyword>
<gene>
    <name evidence="4" type="ORF">NEF87_002084</name>
</gene>
<protein>
    <recommendedName>
        <fullName evidence="3">N-acetyltransferase domain-containing protein</fullName>
    </recommendedName>
</protein>
<dbReference type="PANTHER" id="PTHR43420:SF12">
    <property type="entry name" value="N-ACETYLTRANSFERASE DOMAIN-CONTAINING PROTEIN"/>
    <property type="match status" value="1"/>
</dbReference>
<accession>A0ABY6HTB6</accession>
<dbReference type="Gene3D" id="3.40.630.30">
    <property type="match status" value="1"/>
</dbReference>
<evidence type="ECO:0000256" key="1">
    <source>
        <dbReference type="ARBA" id="ARBA00022679"/>
    </source>
</evidence>